<dbReference type="InterPro" id="IPR034139">
    <property type="entry name" value="TOPRIM_OLD"/>
</dbReference>
<comment type="caution">
    <text evidence="3">The sequence shown here is derived from an EMBL/GenBank/DDBJ whole genome shotgun (WGS) entry which is preliminary data.</text>
</comment>
<dbReference type="GO" id="GO:0004519">
    <property type="term" value="F:endonuclease activity"/>
    <property type="evidence" value="ECO:0007669"/>
    <property type="project" value="UniProtKB-KW"/>
</dbReference>
<evidence type="ECO:0000259" key="1">
    <source>
        <dbReference type="Pfam" id="PF13175"/>
    </source>
</evidence>
<keyword evidence="4" id="KW-1185">Reference proteome</keyword>
<proteinExistence type="predicted"/>
<dbReference type="Pfam" id="PF20469">
    <property type="entry name" value="OLD-like_TOPRIM"/>
    <property type="match status" value="1"/>
</dbReference>
<dbReference type="InterPro" id="IPR027417">
    <property type="entry name" value="P-loop_NTPase"/>
</dbReference>
<dbReference type="Pfam" id="PF13175">
    <property type="entry name" value="AAA_15"/>
    <property type="match status" value="2"/>
</dbReference>
<dbReference type="InterPro" id="IPR051396">
    <property type="entry name" value="Bact_Antivir_Def_Nuclease"/>
</dbReference>
<organism evidence="3 4">
    <name type="scientific">Nocardioides soli</name>
    <dbReference type="NCBI Taxonomy" id="1036020"/>
    <lineage>
        <taxon>Bacteria</taxon>
        <taxon>Bacillati</taxon>
        <taxon>Actinomycetota</taxon>
        <taxon>Actinomycetes</taxon>
        <taxon>Propionibacteriales</taxon>
        <taxon>Nocardioidaceae</taxon>
        <taxon>Nocardioides</taxon>
    </lineage>
</organism>
<dbReference type="CDD" id="cd01026">
    <property type="entry name" value="TOPRIM_OLD"/>
    <property type="match status" value="1"/>
</dbReference>
<dbReference type="PANTHER" id="PTHR43581">
    <property type="entry name" value="ATP/GTP PHOSPHATASE"/>
    <property type="match status" value="1"/>
</dbReference>
<keyword evidence="3" id="KW-0255">Endonuclease</keyword>
<keyword evidence="3" id="KW-0540">Nuclease</keyword>
<evidence type="ECO:0000259" key="2">
    <source>
        <dbReference type="Pfam" id="PF20469"/>
    </source>
</evidence>
<feature type="domain" description="Endonuclease GajA/Old nuclease/RecF-like AAA" evidence="1">
    <location>
        <begin position="1"/>
        <end position="50"/>
    </location>
</feature>
<dbReference type="RefSeq" id="WP_183591224.1">
    <property type="nucleotide sequence ID" value="NZ_JACHWR010000001.1"/>
</dbReference>
<dbReference type="Proteomes" id="UP000589626">
    <property type="component" value="Unassembled WGS sequence"/>
</dbReference>
<reference evidence="3 4" key="1">
    <citation type="submission" date="2020-08" db="EMBL/GenBank/DDBJ databases">
        <title>Sequencing the genomes of 1000 actinobacteria strains.</title>
        <authorList>
            <person name="Klenk H.-P."/>
        </authorList>
    </citation>
    <scope>NUCLEOTIDE SEQUENCE [LARGE SCALE GENOMIC DNA]</scope>
    <source>
        <strain evidence="3 4">DSM 105498</strain>
    </source>
</reference>
<gene>
    <name evidence="3" type="ORF">FHU40_001108</name>
</gene>
<feature type="domain" description="Endonuclease GajA/Old nuclease/RecF-like AAA" evidence="1">
    <location>
        <begin position="190"/>
        <end position="381"/>
    </location>
</feature>
<dbReference type="EMBL" id="JACHWR010000001">
    <property type="protein sequence ID" value="MBB3041307.1"/>
    <property type="molecule type" value="Genomic_DNA"/>
</dbReference>
<feature type="domain" description="OLD protein-like TOPRIM" evidence="2">
    <location>
        <begin position="443"/>
        <end position="509"/>
    </location>
</feature>
<dbReference type="PANTHER" id="PTHR43581:SF4">
    <property type="entry name" value="ATP_GTP PHOSPHATASE"/>
    <property type="match status" value="1"/>
</dbReference>
<sequence>MRIESVQIQGYRCLEDVNVSFEEVTTFIGPNGAGKSTVLRALDWFFNGSETLEDEDVTYGRGIDEISVRVTFVGLTDRDRDALGRYAPPGSDTFTVWKRRAPGGHTVMSANVRAYPAFSDIRRLQGALERRMAFNAMADELGVEKAVNAETLDAGMIAWEMAHLDQLQDAPVDLTTSFFGFNGANQLSGIFDFVLVTADLRASEQVADGRNTIVGRILERSVDRTSAEDRLEELRVETEARQQAIFQESFGPQLVQLSRDLTAAVEQYSTGKAIEVAQTPITTPVARTHFEVAVAEAEFRTTVERQGHGFQRTLLIAALQLLAHQGAAAADQGAICLAIEEPELFQHPVQAQAFATVLRKLAEDPDQGIQVCYATHSPHFITAGKFSQVRRLTRPHRAQGPGSTVVASCTVDAAIERLSGLRSEEHVRKALDSMATHRLPEAFFAQAVLLVEGTTDRAVFEGIGDRHDEEPLAVAGVVVSDVGGKDAMLLPLAVLDELAIPYFVLFDGDAGLLERGRREGKAEAQLAVTVAAARKGNRGLLQYLGQEPVDQPETGVHTRFAVVEDSLEVLLADWGEWGVELQRIEDEEGISVRKNHVAYRYATARAEGEPPPFIGAVMNAVRLLA</sequence>
<evidence type="ECO:0000313" key="3">
    <source>
        <dbReference type="EMBL" id="MBB3041307.1"/>
    </source>
</evidence>
<dbReference type="Gene3D" id="3.40.50.300">
    <property type="entry name" value="P-loop containing nucleotide triphosphate hydrolases"/>
    <property type="match status" value="1"/>
</dbReference>
<accession>A0A7W4VTZ7</accession>
<dbReference type="AlphaFoldDB" id="A0A7W4VTZ7"/>
<protein>
    <submittedName>
        <fullName evidence="3">Putative ATP-dependent endonuclease of OLD family</fullName>
    </submittedName>
</protein>
<keyword evidence="3" id="KW-0378">Hydrolase</keyword>
<evidence type="ECO:0000313" key="4">
    <source>
        <dbReference type="Proteomes" id="UP000589626"/>
    </source>
</evidence>
<dbReference type="SUPFAM" id="SSF52540">
    <property type="entry name" value="P-loop containing nucleoside triphosphate hydrolases"/>
    <property type="match status" value="1"/>
</dbReference>
<name>A0A7W4VTZ7_9ACTN</name>
<dbReference type="InterPro" id="IPR041685">
    <property type="entry name" value="AAA_GajA/Old/RecF-like"/>
</dbReference>